<proteinExistence type="inferred from homology"/>
<dbReference type="RefSeq" id="WP_204194225.1">
    <property type="nucleotide sequence ID" value="NZ_JAFEMC010000001.1"/>
</dbReference>
<reference evidence="2 3" key="1">
    <citation type="submission" date="2020-12" db="EMBL/GenBank/DDBJ databases">
        <title>Sphingomonas sp.</title>
        <authorList>
            <person name="Kim M.K."/>
        </authorList>
    </citation>
    <scope>NUCLEOTIDE SEQUENCE [LARGE SCALE GENOMIC DNA]</scope>
    <source>
        <strain evidence="2 3">BT552</strain>
    </source>
</reference>
<dbReference type="PANTHER" id="PTHR33383">
    <property type="entry name" value="MEMBRANE PROTEIN INSERTION EFFICIENCY FACTOR-RELATED"/>
    <property type="match status" value="1"/>
</dbReference>
<comment type="subcellular location">
    <subcellularLocation>
        <location evidence="1">Cell membrane</location>
        <topology evidence="1">Peripheral membrane protein</topology>
        <orientation evidence="1">Cytoplasmic side</orientation>
    </subcellularLocation>
</comment>
<organism evidence="2 3">
    <name type="scientific">Sphingomonas longa</name>
    <dbReference type="NCBI Taxonomy" id="2778730"/>
    <lineage>
        <taxon>Bacteria</taxon>
        <taxon>Pseudomonadati</taxon>
        <taxon>Pseudomonadota</taxon>
        <taxon>Alphaproteobacteria</taxon>
        <taxon>Sphingomonadales</taxon>
        <taxon>Sphingomonadaceae</taxon>
        <taxon>Sphingomonas</taxon>
    </lineage>
</organism>
<dbReference type="InterPro" id="IPR002696">
    <property type="entry name" value="Membr_insert_effic_factor_YidD"/>
</dbReference>
<gene>
    <name evidence="2" type="primary">yidD</name>
    <name evidence="2" type="ORF">ILT43_03305</name>
</gene>
<evidence type="ECO:0000256" key="1">
    <source>
        <dbReference type="HAMAP-Rule" id="MF_00386"/>
    </source>
</evidence>
<keyword evidence="1" id="KW-1003">Cell membrane</keyword>
<protein>
    <recommendedName>
        <fullName evidence="1">Putative membrane protein insertion efficiency factor</fullName>
    </recommendedName>
</protein>
<sequence length="72" mass="7712">MSLASRALILVARAWQVGPSAVLPPSCRYDPSCSAYAITALRRYGAVKGGWLATKRIARCHPWGGYGPDPVP</sequence>
<comment type="caution">
    <text evidence="2">The sequence shown here is derived from an EMBL/GenBank/DDBJ whole genome shotgun (WGS) entry which is preliminary data.</text>
</comment>
<dbReference type="NCBIfam" id="TIGR00278">
    <property type="entry name" value="membrane protein insertion efficiency factor YidD"/>
    <property type="match status" value="1"/>
</dbReference>
<evidence type="ECO:0000313" key="2">
    <source>
        <dbReference type="EMBL" id="MBM6575383.1"/>
    </source>
</evidence>
<dbReference type="PANTHER" id="PTHR33383:SF1">
    <property type="entry name" value="MEMBRANE PROTEIN INSERTION EFFICIENCY FACTOR-RELATED"/>
    <property type="match status" value="1"/>
</dbReference>
<dbReference type="HAMAP" id="MF_00386">
    <property type="entry name" value="UPF0161_YidD"/>
    <property type="match status" value="1"/>
</dbReference>
<dbReference type="SMART" id="SM01234">
    <property type="entry name" value="Haemolytic"/>
    <property type="match status" value="1"/>
</dbReference>
<comment type="function">
    <text evidence="1">Could be involved in insertion of integral membrane proteins into the membrane.</text>
</comment>
<accession>A0ABS2D3B5</accession>
<dbReference type="EMBL" id="JAFEMC010000001">
    <property type="protein sequence ID" value="MBM6575383.1"/>
    <property type="molecule type" value="Genomic_DNA"/>
</dbReference>
<evidence type="ECO:0000313" key="3">
    <source>
        <dbReference type="Proteomes" id="UP000763641"/>
    </source>
</evidence>
<dbReference type="Proteomes" id="UP000763641">
    <property type="component" value="Unassembled WGS sequence"/>
</dbReference>
<keyword evidence="3" id="KW-1185">Reference proteome</keyword>
<dbReference type="Pfam" id="PF01809">
    <property type="entry name" value="YidD"/>
    <property type="match status" value="1"/>
</dbReference>
<comment type="similarity">
    <text evidence="1">Belongs to the UPF0161 family.</text>
</comment>
<keyword evidence="1" id="KW-0472">Membrane</keyword>
<name>A0ABS2D3B5_9SPHN</name>